<evidence type="ECO:0000256" key="3">
    <source>
        <dbReference type="SAM" id="SignalP"/>
    </source>
</evidence>
<dbReference type="GO" id="GO:0016757">
    <property type="term" value="F:glycosyltransferase activity"/>
    <property type="evidence" value="ECO:0007669"/>
    <property type="project" value="UniProtKB-KW"/>
</dbReference>
<dbReference type="OrthoDB" id="1111500at2"/>
<evidence type="ECO:0000313" key="5">
    <source>
        <dbReference type="EMBL" id="TDG36622.1"/>
    </source>
</evidence>
<dbReference type="EMBL" id="SJCY01000004">
    <property type="protein sequence ID" value="TDG36622.1"/>
    <property type="molecule type" value="Genomic_DNA"/>
</dbReference>
<dbReference type="AlphaFoldDB" id="A0A4R5MLV7"/>
<keyword evidence="2" id="KW-0808">Transferase</keyword>
<dbReference type="InterPro" id="IPR012341">
    <property type="entry name" value="6hp_glycosidase-like_sf"/>
</dbReference>
<proteinExistence type="predicted"/>
<feature type="domain" description="Glycosyl hydrolase 94 catalytic" evidence="4">
    <location>
        <begin position="73"/>
        <end position="303"/>
    </location>
</feature>
<comment type="caution">
    <text evidence="5">The sequence shown here is derived from an EMBL/GenBank/DDBJ whole genome shotgun (WGS) entry which is preliminary data.</text>
</comment>
<evidence type="ECO:0000259" key="4">
    <source>
        <dbReference type="Pfam" id="PF17167"/>
    </source>
</evidence>
<evidence type="ECO:0000313" key="6">
    <source>
        <dbReference type="Proteomes" id="UP000295668"/>
    </source>
</evidence>
<evidence type="ECO:0000256" key="2">
    <source>
        <dbReference type="ARBA" id="ARBA00022679"/>
    </source>
</evidence>
<dbReference type="Proteomes" id="UP000295668">
    <property type="component" value="Unassembled WGS sequence"/>
</dbReference>
<evidence type="ECO:0000256" key="1">
    <source>
        <dbReference type="ARBA" id="ARBA00022676"/>
    </source>
</evidence>
<gene>
    <name evidence="5" type="ORF">EZJ43_08950</name>
</gene>
<keyword evidence="3" id="KW-0732">Signal</keyword>
<dbReference type="SUPFAM" id="SSF48208">
    <property type="entry name" value="Six-hairpin glycosidases"/>
    <property type="match status" value="1"/>
</dbReference>
<dbReference type="Gene3D" id="1.50.10.10">
    <property type="match status" value="1"/>
</dbReference>
<dbReference type="Pfam" id="PF17167">
    <property type="entry name" value="Glyco_hydro_94"/>
    <property type="match status" value="1"/>
</dbReference>
<keyword evidence="1" id="KW-0328">Glycosyltransferase</keyword>
<protein>
    <recommendedName>
        <fullName evidence="4">Glycosyl hydrolase 94 catalytic domain-containing protein</fullName>
    </recommendedName>
</protein>
<reference evidence="5 6" key="1">
    <citation type="submission" date="2019-02" db="EMBL/GenBank/DDBJ databases">
        <title>Pedobacter sp. nov., a novel speices isolated from soil of pinguins habitat in Antarcitica.</title>
        <authorList>
            <person name="He R.-H."/>
        </authorList>
    </citation>
    <scope>NUCLEOTIDE SEQUENCE [LARGE SCALE GENOMIC DNA]</scope>
    <source>
        <strain evidence="5 6">E01020</strain>
    </source>
</reference>
<dbReference type="RefSeq" id="WP_133262352.1">
    <property type="nucleotide sequence ID" value="NZ_SJCY01000004.1"/>
</dbReference>
<dbReference type="InterPro" id="IPR033432">
    <property type="entry name" value="GH94_catalytic"/>
</dbReference>
<feature type="chain" id="PRO_5020711090" description="Glycosyl hydrolase 94 catalytic domain-containing protein" evidence="3">
    <location>
        <begin position="21"/>
        <end position="427"/>
    </location>
</feature>
<organism evidence="5 6">
    <name type="scientific">Pedobacter changchengzhani</name>
    <dbReference type="NCBI Taxonomy" id="2529274"/>
    <lineage>
        <taxon>Bacteria</taxon>
        <taxon>Pseudomonadati</taxon>
        <taxon>Bacteroidota</taxon>
        <taxon>Sphingobacteriia</taxon>
        <taxon>Sphingobacteriales</taxon>
        <taxon>Sphingobacteriaceae</taxon>
        <taxon>Pedobacter</taxon>
    </lineage>
</organism>
<sequence length="427" mass="48076">MKKYIILLLVAFCSSEISFAQEESPLATFNSLKNQVKLQGEALLKDGFKAGDGYGEVWIRDFNTFMELSCKVNDKDVIKKHLITFFQLQQPDGEIVDGYVPRPKEGASDYYKYQTPLAPTYVGHKNTVETDQESSLVQAVSKYIRNTGDTSILKDTVGGITVLKRLENAMQFLLQQRFSEKYGLLWGATTADWGDVQPEHSWGVEVNENTHKAIDIYDNAMFVIALNNFLDFAGLTKQDVKKWAAVKSKLKQHIRKYLWDKTKQKFVPHIYLDGSPFPASFDESVIYYHGGTAVAIEAGLLSKAEVLASYYKMQDDVNKAHASTIGLTLYPTYPAGFFENKGMGPYSYQNGGDWTWFGARMVTQLADYGFAKEALVALQPMLQRVVKNKGFFEWYTPDNQPKGSSSFRGSAGVLFTAITNLENKLKN</sequence>
<accession>A0A4R5MLV7</accession>
<dbReference type="InterPro" id="IPR008928">
    <property type="entry name" value="6-hairpin_glycosidase_sf"/>
</dbReference>
<dbReference type="GO" id="GO:0005975">
    <property type="term" value="P:carbohydrate metabolic process"/>
    <property type="evidence" value="ECO:0007669"/>
    <property type="project" value="InterPro"/>
</dbReference>
<keyword evidence="6" id="KW-1185">Reference proteome</keyword>
<name>A0A4R5MLV7_9SPHI</name>
<feature type="signal peptide" evidence="3">
    <location>
        <begin position="1"/>
        <end position="20"/>
    </location>
</feature>